<dbReference type="VEuPathDB" id="FungiDB:RhiirA1_389596"/>
<dbReference type="EMBL" id="LLXJ01005045">
    <property type="protein sequence ID" value="PKB95178.1"/>
    <property type="molecule type" value="Genomic_DNA"/>
</dbReference>
<organism evidence="1 2">
    <name type="scientific">Rhizophagus irregularis</name>
    <dbReference type="NCBI Taxonomy" id="588596"/>
    <lineage>
        <taxon>Eukaryota</taxon>
        <taxon>Fungi</taxon>
        <taxon>Fungi incertae sedis</taxon>
        <taxon>Mucoromycota</taxon>
        <taxon>Glomeromycotina</taxon>
        <taxon>Glomeromycetes</taxon>
        <taxon>Glomerales</taxon>
        <taxon>Glomeraceae</taxon>
        <taxon>Rhizophagus</taxon>
    </lineage>
</organism>
<gene>
    <name evidence="1" type="ORF">RhiirA5_437219</name>
</gene>
<comment type="caution">
    <text evidence="1">The sequence shown here is derived from an EMBL/GenBank/DDBJ whole genome shotgun (WGS) entry which is preliminary data.</text>
</comment>
<reference evidence="1 2" key="1">
    <citation type="submission" date="2016-04" db="EMBL/GenBank/DDBJ databases">
        <title>Genome analyses suggest a sexual origin of heterokaryosis in a supposedly ancient asexual fungus.</title>
        <authorList>
            <person name="Ropars J."/>
            <person name="Sedzielewska K."/>
            <person name="Noel J."/>
            <person name="Charron P."/>
            <person name="Farinelli L."/>
            <person name="Marton T."/>
            <person name="Kruger M."/>
            <person name="Pelin A."/>
            <person name="Brachmann A."/>
            <person name="Corradi N."/>
        </authorList>
    </citation>
    <scope>NUCLEOTIDE SEQUENCE [LARGE SCALE GENOMIC DNA]</scope>
    <source>
        <strain evidence="1 2">A5</strain>
    </source>
</reference>
<dbReference type="AlphaFoldDB" id="A0A2N0NKT0"/>
<dbReference type="Proteomes" id="UP000232722">
    <property type="component" value="Unassembled WGS sequence"/>
</dbReference>
<dbReference type="VEuPathDB" id="FungiDB:FUN_014009"/>
<reference evidence="1 2" key="2">
    <citation type="submission" date="2017-09" db="EMBL/GenBank/DDBJ databases">
        <title>Extensive intraspecific genome diversity in a model arbuscular mycorrhizal fungus.</title>
        <authorList>
            <person name="Chen E.C."/>
            <person name="Morin E."/>
            <person name="Beaudet D."/>
            <person name="Noel J."/>
            <person name="Ndikumana S."/>
            <person name="Charron P."/>
            <person name="St-Onge C."/>
            <person name="Giorgi J."/>
            <person name="Grigoriev I.V."/>
            <person name="Roux C."/>
            <person name="Martin F.M."/>
            <person name="Corradi N."/>
        </authorList>
    </citation>
    <scope>NUCLEOTIDE SEQUENCE [LARGE SCALE GENOMIC DNA]</scope>
    <source>
        <strain evidence="1 2">A5</strain>
    </source>
</reference>
<evidence type="ECO:0000313" key="2">
    <source>
        <dbReference type="Proteomes" id="UP000232722"/>
    </source>
</evidence>
<evidence type="ECO:0008006" key="3">
    <source>
        <dbReference type="Google" id="ProtNLM"/>
    </source>
</evidence>
<sequence length="140" mass="15737">MPCKSPYPNSNHYGYANTCGKKGGTWCQQCRYFNVDIAISIARERGSECLSTEYININSPMHWKCAKGNEWTAPLASVRNKSRWCPQCSGNVPCGLMNAKEIACSRGGMCLSTKYINLCVPMQWMCDKGHNYSLVLIHTR</sequence>
<name>A0A2N0NKT0_9GLOM</name>
<evidence type="ECO:0000313" key="1">
    <source>
        <dbReference type="EMBL" id="PKB95178.1"/>
    </source>
</evidence>
<protein>
    <recommendedName>
        <fullName evidence="3">Zinc-ribbon domain-containing protein</fullName>
    </recommendedName>
</protein>
<accession>A0A2N0NKT0</accession>
<proteinExistence type="predicted"/>